<keyword evidence="5" id="KW-0378">Hydrolase</keyword>
<protein>
    <recommendedName>
        <fullName evidence="2">lysozyme</fullName>
        <ecNumber evidence="2">3.2.1.17</ecNumber>
    </recommendedName>
</protein>
<dbReference type="Pfam" id="PF05497">
    <property type="entry name" value="Destabilase"/>
    <property type="match status" value="1"/>
</dbReference>
<evidence type="ECO:0000256" key="6">
    <source>
        <dbReference type="ARBA" id="ARBA00023295"/>
    </source>
</evidence>
<evidence type="ECO:0000256" key="5">
    <source>
        <dbReference type="ARBA" id="ARBA00022801"/>
    </source>
</evidence>
<feature type="non-terminal residue" evidence="8">
    <location>
        <position position="1"/>
    </location>
</feature>
<dbReference type="GO" id="GO:0003796">
    <property type="term" value="F:lysozyme activity"/>
    <property type="evidence" value="ECO:0007669"/>
    <property type="project" value="UniProtKB-EC"/>
</dbReference>
<evidence type="ECO:0000256" key="2">
    <source>
        <dbReference type="ARBA" id="ARBA00012732"/>
    </source>
</evidence>
<comment type="catalytic activity">
    <reaction evidence="1">
        <text>Hydrolysis of (1-&gt;4)-beta-linkages between N-acetylmuramic acid and N-acetyl-D-glucosamine residues in a peptidoglycan and between N-acetyl-D-glucosamine residues in chitodextrins.</text>
        <dbReference type="EC" id="3.2.1.17"/>
    </reaction>
</comment>
<evidence type="ECO:0000313" key="8">
    <source>
        <dbReference type="EMBL" id="JAC09031.1"/>
    </source>
</evidence>
<dbReference type="PANTHER" id="PTHR11195">
    <property type="entry name" value="DESTABILASE-RELATED"/>
    <property type="match status" value="1"/>
</dbReference>
<proteinExistence type="evidence at transcript level"/>
<dbReference type="VEuPathDB" id="VectorBase:AALFPA_074052"/>
<dbReference type="AlphaFoldDB" id="A0A023EJ95"/>
<dbReference type="InterPro" id="IPR008597">
    <property type="entry name" value="Invert_lysozyme"/>
</dbReference>
<dbReference type="PANTHER" id="PTHR11195:SF22">
    <property type="entry name" value="LYSOZYME"/>
    <property type="match status" value="1"/>
</dbReference>
<dbReference type="GO" id="GO:0042742">
    <property type="term" value="P:defense response to bacterium"/>
    <property type="evidence" value="ECO:0007669"/>
    <property type="project" value="UniProtKB-KW"/>
</dbReference>
<keyword evidence="6" id="KW-0326">Glycosidase</keyword>
<dbReference type="PROSITE" id="PS51909">
    <property type="entry name" value="LYSOZYME_I"/>
    <property type="match status" value="1"/>
</dbReference>
<feature type="disulfide bond" evidence="7">
    <location>
        <begin position="77"/>
        <end position="161"/>
    </location>
</feature>
<sequence>QVIVHANNLFWTLNTQQHTPGTKQLAISPDRSVRDDRTRMNLKTSVCCAGILVALIASLVNADVSHLVQENPVTEVCLRCICDASSGCDPTVRCSGESCGMFRITWAYWADAGKPVLPGDAPEAQGAYANCANDPQCAASTVQGYMRKFGQDCNGDGIIDCLDHAAIHKLGGYGCKNAVPLAYQGKIDQCIHHAAGTQL</sequence>
<keyword evidence="3" id="KW-0929">Antimicrobial</keyword>
<reference evidence="8" key="1">
    <citation type="journal article" date="2014" name="PLoS Negl. Trop. Dis.">
        <title>Identification and characterization of seminal fluid proteins in the Asian tiger mosquito, Aedes albopictus.</title>
        <authorList>
            <person name="Boes K.E."/>
            <person name="Ribeiro J.M."/>
            <person name="Wong A."/>
            <person name="Harrington L.C."/>
            <person name="Wolfner M.F."/>
            <person name="Sirot L.K."/>
        </authorList>
    </citation>
    <scope>NUCLEOTIDE SEQUENCE</scope>
    <source>
        <tissue evidence="8">Reproductive organs</tissue>
    </source>
</reference>
<name>A0A023EJ95_AEDAL</name>
<dbReference type="EMBL" id="GAPW01004567">
    <property type="protein sequence ID" value="JAC09031.1"/>
    <property type="molecule type" value="mRNA"/>
</dbReference>
<keyword evidence="7" id="KW-1015">Disulfide bond</keyword>
<evidence type="ECO:0000256" key="1">
    <source>
        <dbReference type="ARBA" id="ARBA00000632"/>
    </source>
</evidence>
<feature type="disulfide bond" evidence="7">
    <location>
        <begin position="94"/>
        <end position="99"/>
    </location>
</feature>
<dbReference type="FunFam" id="1.10.530.10:FF:000019">
    <property type="entry name" value="lysozyme"/>
    <property type="match status" value="1"/>
</dbReference>
<dbReference type="CDD" id="cd16890">
    <property type="entry name" value="lyz_i"/>
    <property type="match status" value="1"/>
</dbReference>
<dbReference type="Gene3D" id="1.10.530.10">
    <property type="match status" value="1"/>
</dbReference>
<keyword evidence="4" id="KW-0081">Bacteriolytic enzyme</keyword>
<dbReference type="VEuPathDB" id="VectorBase:AALC636_036797"/>
<accession>A0A023EJ95</accession>
<evidence type="ECO:0000256" key="7">
    <source>
        <dbReference type="PIRSR" id="PIRSR608597-3"/>
    </source>
</evidence>
<feature type="disulfide bond" evidence="7">
    <location>
        <begin position="131"/>
        <end position="137"/>
    </location>
</feature>
<evidence type="ECO:0000256" key="3">
    <source>
        <dbReference type="ARBA" id="ARBA00022529"/>
    </source>
</evidence>
<feature type="disulfide bond" evidence="7">
    <location>
        <begin position="82"/>
        <end position="88"/>
    </location>
</feature>
<evidence type="ECO:0000256" key="4">
    <source>
        <dbReference type="ARBA" id="ARBA00022638"/>
    </source>
</evidence>
<dbReference type="VEuPathDB" id="VectorBase:AALF010078"/>
<dbReference type="EC" id="3.2.1.17" evidence="2"/>
<organism evidence="8">
    <name type="scientific">Aedes albopictus</name>
    <name type="common">Asian tiger mosquito</name>
    <name type="synonym">Stegomyia albopicta</name>
    <dbReference type="NCBI Taxonomy" id="7160"/>
    <lineage>
        <taxon>Eukaryota</taxon>
        <taxon>Metazoa</taxon>
        <taxon>Ecdysozoa</taxon>
        <taxon>Arthropoda</taxon>
        <taxon>Hexapoda</taxon>
        <taxon>Insecta</taxon>
        <taxon>Pterygota</taxon>
        <taxon>Neoptera</taxon>
        <taxon>Endopterygota</taxon>
        <taxon>Diptera</taxon>
        <taxon>Nematocera</taxon>
        <taxon>Culicoidea</taxon>
        <taxon>Culicidae</taxon>
        <taxon>Culicinae</taxon>
        <taxon>Aedini</taxon>
        <taxon>Aedes</taxon>
        <taxon>Stegomyia</taxon>
    </lineage>
</organism>
<dbReference type="GO" id="GO:0031640">
    <property type="term" value="P:killing of cells of another organism"/>
    <property type="evidence" value="ECO:0007669"/>
    <property type="project" value="UniProtKB-KW"/>
</dbReference>